<dbReference type="SUPFAM" id="SSF48452">
    <property type="entry name" value="TPR-like"/>
    <property type="match status" value="3"/>
</dbReference>
<dbReference type="SMART" id="SM00862">
    <property type="entry name" value="Trans_reg_C"/>
    <property type="match status" value="1"/>
</dbReference>
<dbReference type="SUPFAM" id="SSF46894">
    <property type="entry name" value="C-terminal effector domain of the bipartite response regulators"/>
    <property type="match status" value="1"/>
</dbReference>
<dbReference type="PANTHER" id="PTHR35807">
    <property type="entry name" value="TRANSCRIPTIONAL REGULATOR REDD-RELATED"/>
    <property type="match status" value="1"/>
</dbReference>
<dbReference type="RefSeq" id="WP_378244325.1">
    <property type="nucleotide sequence ID" value="NZ_JBHSKF010000002.1"/>
</dbReference>
<keyword evidence="3 5" id="KW-0238">DNA-binding</keyword>
<dbReference type="SUPFAM" id="SSF52540">
    <property type="entry name" value="P-loop containing nucleoside triphosphate hydrolases"/>
    <property type="match status" value="1"/>
</dbReference>
<feature type="domain" description="OmpR/PhoB-type" evidence="6">
    <location>
        <begin position="1"/>
        <end position="92"/>
    </location>
</feature>
<dbReference type="InterPro" id="IPR016032">
    <property type="entry name" value="Sig_transdc_resp-reg_C-effctor"/>
</dbReference>
<comment type="similarity">
    <text evidence="1">Belongs to the AfsR/DnrI/RedD regulatory family.</text>
</comment>
<keyword evidence="2" id="KW-0805">Transcription regulation</keyword>
<dbReference type="InterPro" id="IPR005158">
    <property type="entry name" value="BTAD"/>
</dbReference>
<evidence type="ECO:0000256" key="4">
    <source>
        <dbReference type="ARBA" id="ARBA00023163"/>
    </source>
</evidence>
<organism evidence="7 8">
    <name type="scientific">Actinokineospora guangxiensis</name>
    <dbReference type="NCBI Taxonomy" id="1490288"/>
    <lineage>
        <taxon>Bacteria</taxon>
        <taxon>Bacillati</taxon>
        <taxon>Actinomycetota</taxon>
        <taxon>Actinomycetes</taxon>
        <taxon>Pseudonocardiales</taxon>
        <taxon>Pseudonocardiaceae</taxon>
        <taxon>Actinokineospora</taxon>
    </lineage>
</organism>
<dbReference type="Proteomes" id="UP001596157">
    <property type="component" value="Unassembled WGS sequence"/>
</dbReference>
<sequence length="1028" mass="111530">MELRLLGPPELVVNGRTLDLGGPRQRLVLTLLALNANRVTSVEHLLDAVWDDAPPSTARGQIQICISALRKLFGESGSAAIRTQPPGYVLTLGPGELDIDVFHARVAAGHEHAAANRPAEAVAELRAALALWRGPALAGISGAAALREATRLHERQAAVLEERIRLDLTLGRHQELIGELRALVAEQPLQERLHAFLMLALYRCGRQADALEAGRRARTLLAEEVGVDPGPELERMEQAILTRDPVLDLPGDRAPERPAETRAAARPAEEGIAVPRQLPPSIADFTGRGGQLAEVNGVLCGDRDPYAMPIVAVSGPGGVGKSSMVVRAAHELVEEYPDGQLYADLRTSGVDDGASRQLARFLRALGVPGTSVPDDPLERAELYRSKLANRRVLVVLDDVSDEEQVLPLLPGSPHCAVITTSRTRLTGLPGAHCIDVETLDADQSVALLGRIIGPDRVAEEPEASDRLVQLCSGLPLALRIAGARLVSRPHWRVDDLVRRLDDEKHRLDEFVHKGLELRSTIALTYRGLPERARRLFRLCAVVDAADFPGWAPAALLDTSLRAAEDLVETLVDAHVLEVRSVPGERTRRYRFHDLVRVFGQERLADEEPKESRDAAVERYLGGWLALSDAAHRKEYGGDFTVLHGAAPRWRPSDAELPEPVAEPLAWWERERRGLVPAIRQAADTGLVEACWDLALTSVTLFETRGYIDDWVETATLAARVTEGEQRGHAAAVYNLGTLALAQKRLAEADEHFASALAGFTECGDVHGQALVLRNSAFISRVRGESGTARAKYSDALSRMREAGDRAGEAHVLSSLAKLCIDDGDTARARELLDEAVAICRDAGSLRVEAQVTYRLAELHLGVDDVAAARQALHRTLRVVRDLGDKVGEAYALHALGAVRHREGRLDAAHTTLSHSLSLAIEVGDRWIEGQARYSLGEVTVARGNEEVGAEHLRAAAACFAELGSTLWRAKALVLLAEAHLSAERSAEAGTCLDTALDLLSGTESEEAARWSEQAERARATVFTDLDLV</sequence>
<dbReference type="Gene3D" id="1.10.10.10">
    <property type="entry name" value="Winged helix-like DNA-binding domain superfamily/Winged helix DNA-binding domain"/>
    <property type="match status" value="1"/>
</dbReference>
<dbReference type="Pfam" id="PF03704">
    <property type="entry name" value="BTAD"/>
    <property type="match status" value="1"/>
</dbReference>
<dbReference type="Pfam" id="PF00486">
    <property type="entry name" value="Trans_reg_C"/>
    <property type="match status" value="1"/>
</dbReference>
<dbReference type="SMART" id="SM01043">
    <property type="entry name" value="BTAD"/>
    <property type="match status" value="1"/>
</dbReference>
<dbReference type="CDD" id="cd15831">
    <property type="entry name" value="BTAD"/>
    <property type="match status" value="1"/>
</dbReference>
<evidence type="ECO:0000256" key="1">
    <source>
        <dbReference type="ARBA" id="ARBA00005820"/>
    </source>
</evidence>
<dbReference type="InterPro" id="IPR036388">
    <property type="entry name" value="WH-like_DNA-bd_sf"/>
</dbReference>
<proteinExistence type="inferred from homology"/>
<evidence type="ECO:0000256" key="2">
    <source>
        <dbReference type="ARBA" id="ARBA00023015"/>
    </source>
</evidence>
<gene>
    <name evidence="7" type="ORF">ACFPM7_05075</name>
</gene>
<dbReference type="Gene3D" id="3.40.50.300">
    <property type="entry name" value="P-loop containing nucleotide triphosphate hydrolases"/>
    <property type="match status" value="1"/>
</dbReference>
<dbReference type="PRINTS" id="PR00364">
    <property type="entry name" value="DISEASERSIST"/>
</dbReference>
<evidence type="ECO:0000259" key="6">
    <source>
        <dbReference type="PROSITE" id="PS51755"/>
    </source>
</evidence>
<dbReference type="InterPro" id="IPR019734">
    <property type="entry name" value="TPR_rpt"/>
</dbReference>
<reference evidence="8" key="1">
    <citation type="journal article" date="2019" name="Int. J. Syst. Evol. Microbiol.">
        <title>The Global Catalogue of Microorganisms (GCM) 10K type strain sequencing project: providing services to taxonomists for standard genome sequencing and annotation.</title>
        <authorList>
            <consortium name="The Broad Institute Genomics Platform"/>
            <consortium name="The Broad Institute Genome Sequencing Center for Infectious Disease"/>
            <person name="Wu L."/>
            <person name="Ma J."/>
        </authorList>
    </citation>
    <scope>NUCLEOTIDE SEQUENCE [LARGE SCALE GENOMIC DNA]</scope>
    <source>
        <strain evidence="8">CCUG 59778</strain>
    </source>
</reference>
<dbReference type="Pfam" id="PF00931">
    <property type="entry name" value="NB-ARC"/>
    <property type="match status" value="1"/>
</dbReference>
<evidence type="ECO:0000256" key="5">
    <source>
        <dbReference type="PROSITE-ProRule" id="PRU01091"/>
    </source>
</evidence>
<dbReference type="SMART" id="SM00028">
    <property type="entry name" value="TPR"/>
    <property type="match status" value="6"/>
</dbReference>
<dbReference type="PANTHER" id="PTHR35807:SF1">
    <property type="entry name" value="TRANSCRIPTIONAL REGULATOR REDD"/>
    <property type="match status" value="1"/>
</dbReference>
<dbReference type="Pfam" id="PF13424">
    <property type="entry name" value="TPR_12"/>
    <property type="match status" value="1"/>
</dbReference>
<dbReference type="InterPro" id="IPR002182">
    <property type="entry name" value="NB-ARC"/>
</dbReference>
<feature type="DNA-binding region" description="OmpR/PhoB-type" evidence="5">
    <location>
        <begin position="1"/>
        <end position="92"/>
    </location>
</feature>
<evidence type="ECO:0000313" key="8">
    <source>
        <dbReference type="Proteomes" id="UP001596157"/>
    </source>
</evidence>
<evidence type="ECO:0000256" key="3">
    <source>
        <dbReference type="ARBA" id="ARBA00023125"/>
    </source>
</evidence>
<dbReference type="PROSITE" id="PS51755">
    <property type="entry name" value="OMPR_PHOB"/>
    <property type="match status" value="1"/>
</dbReference>
<comment type="caution">
    <text evidence="7">The sequence shown here is derived from an EMBL/GenBank/DDBJ whole genome shotgun (WGS) entry which is preliminary data.</text>
</comment>
<dbReference type="EMBL" id="JBHSKF010000002">
    <property type="protein sequence ID" value="MFC5286415.1"/>
    <property type="molecule type" value="Genomic_DNA"/>
</dbReference>
<keyword evidence="8" id="KW-1185">Reference proteome</keyword>
<dbReference type="InterPro" id="IPR001867">
    <property type="entry name" value="OmpR/PhoB-type_DNA-bd"/>
</dbReference>
<keyword evidence="4" id="KW-0804">Transcription</keyword>
<dbReference type="InterPro" id="IPR051677">
    <property type="entry name" value="AfsR-DnrI-RedD_regulator"/>
</dbReference>
<evidence type="ECO:0000313" key="7">
    <source>
        <dbReference type="EMBL" id="MFC5286415.1"/>
    </source>
</evidence>
<dbReference type="InterPro" id="IPR027417">
    <property type="entry name" value="P-loop_NTPase"/>
</dbReference>
<name>A0ABW0ELH3_9PSEU</name>
<protein>
    <submittedName>
        <fullName evidence="7">BTAD domain-containing putative transcriptional regulator</fullName>
    </submittedName>
</protein>
<dbReference type="Gene3D" id="1.25.40.10">
    <property type="entry name" value="Tetratricopeptide repeat domain"/>
    <property type="match status" value="2"/>
</dbReference>
<accession>A0ABW0ELH3</accession>
<dbReference type="InterPro" id="IPR011990">
    <property type="entry name" value="TPR-like_helical_dom_sf"/>
</dbReference>